<keyword evidence="3" id="KW-1185">Reference proteome</keyword>
<feature type="region of interest" description="Disordered" evidence="1">
    <location>
        <begin position="1"/>
        <end position="22"/>
    </location>
</feature>
<accession>A0A6G1D1W2</accession>
<sequence>MVSCATTRHNVHSPPSTKVLNNFQKSSTHNDLGLEPDFEKNPVVDFRDANPEVSILSIADEQV</sequence>
<proteinExistence type="predicted"/>
<dbReference type="AlphaFoldDB" id="A0A6G1D1W2"/>
<evidence type="ECO:0000256" key="1">
    <source>
        <dbReference type="SAM" id="MobiDB-lite"/>
    </source>
</evidence>
<organism evidence="2 3">
    <name type="scientific">Oryza meyeriana var. granulata</name>
    <dbReference type="NCBI Taxonomy" id="110450"/>
    <lineage>
        <taxon>Eukaryota</taxon>
        <taxon>Viridiplantae</taxon>
        <taxon>Streptophyta</taxon>
        <taxon>Embryophyta</taxon>
        <taxon>Tracheophyta</taxon>
        <taxon>Spermatophyta</taxon>
        <taxon>Magnoliopsida</taxon>
        <taxon>Liliopsida</taxon>
        <taxon>Poales</taxon>
        <taxon>Poaceae</taxon>
        <taxon>BOP clade</taxon>
        <taxon>Oryzoideae</taxon>
        <taxon>Oryzeae</taxon>
        <taxon>Oryzinae</taxon>
        <taxon>Oryza</taxon>
        <taxon>Oryza meyeriana</taxon>
    </lineage>
</organism>
<comment type="caution">
    <text evidence="2">The sequence shown here is derived from an EMBL/GenBank/DDBJ whole genome shotgun (WGS) entry which is preliminary data.</text>
</comment>
<evidence type="ECO:0000313" key="3">
    <source>
        <dbReference type="Proteomes" id="UP000479710"/>
    </source>
</evidence>
<gene>
    <name evidence="2" type="ORF">E2562_009678</name>
</gene>
<protein>
    <submittedName>
        <fullName evidence="2">Uncharacterized protein</fullName>
    </submittedName>
</protein>
<evidence type="ECO:0000313" key="2">
    <source>
        <dbReference type="EMBL" id="KAF0906307.1"/>
    </source>
</evidence>
<dbReference type="EMBL" id="SPHZ02000007">
    <property type="protein sequence ID" value="KAF0906307.1"/>
    <property type="molecule type" value="Genomic_DNA"/>
</dbReference>
<reference evidence="2 3" key="1">
    <citation type="submission" date="2019-11" db="EMBL/GenBank/DDBJ databases">
        <title>Whole genome sequence of Oryza granulata.</title>
        <authorList>
            <person name="Li W."/>
        </authorList>
    </citation>
    <scope>NUCLEOTIDE SEQUENCE [LARGE SCALE GENOMIC DNA]</scope>
    <source>
        <strain evidence="3">cv. Menghai</strain>
        <tissue evidence="2">Leaf</tissue>
    </source>
</reference>
<name>A0A6G1D1W2_9ORYZ</name>
<dbReference type="Proteomes" id="UP000479710">
    <property type="component" value="Unassembled WGS sequence"/>
</dbReference>